<sequence length="94" mass="9899">MRSQCQSGRLEIRPRRVSPKMARPCQHNKSRCSPCLPTSFFSSLAQQAPSCGERNAVPMARGLAAGRLAAGFGLAGRAAAKPTSAGIEPANTVF</sequence>
<accession>A0A811BNC6</accession>
<dbReference type="Proteomes" id="UP001253637">
    <property type="component" value="Segment"/>
</dbReference>
<protein>
    <submittedName>
        <fullName evidence="2">Uncharacterized protein</fullName>
    </submittedName>
</protein>
<feature type="region of interest" description="Disordered" evidence="1">
    <location>
        <begin position="1"/>
        <end position="28"/>
    </location>
</feature>
<evidence type="ECO:0000256" key="1">
    <source>
        <dbReference type="SAM" id="MobiDB-lite"/>
    </source>
</evidence>
<organism evidence="2 3">
    <name type="scientific">Pandoravirus japonicus</name>
    <dbReference type="NCBI Taxonomy" id="2823154"/>
    <lineage>
        <taxon>Viruses</taxon>
        <taxon>Pandoravirus</taxon>
    </lineage>
</organism>
<reference evidence="2" key="1">
    <citation type="submission" date="2021-04" db="EMBL/GenBank/DDBJ databases">
        <title>Draft Genome Sequence of Pandoravirus japonicus, Isolated from the Sabaishi River of Niigata, Japan.</title>
        <authorList>
            <person name="Hosokawa N."/>
            <person name="Takahashi H."/>
            <person name="Aoki K."/>
            <person name="Takemura M."/>
        </authorList>
    </citation>
    <scope>NUCLEOTIDE SEQUENCE</scope>
</reference>
<evidence type="ECO:0000313" key="2">
    <source>
        <dbReference type="EMBL" id="BCU03619.1"/>
    </source>
</evidence>
<proteinExistence type="predicted"/>
<dbReference type="EMBL" id="LC625835">
    <property type="protein sequence ID" value="BCU03619.1"/>
    <property type="molecule type" value="Genomic_DNA"/>
</dbReference>
<evidence type="ECO:0000313" key="3">
    <source>
        <dbReference type="Proteomes" id="UP001253637"/>
    </source>
</evidence>
<name>A0A811BNC6_9VIRU</name>